<evidence type="ECO:0000313" key="4">
    <source>
        <dbReference type="Proteomes" id="UP001597304"/>
    </source>
</evidence>
<accession>A0ABW4KSI3</accession>
<feature type="chain" id="PRO_5047148082" evidence="2">
    <location>
        <begin position="22"/>
        <end position="202"/>
    </location>
</feature>
<dbReference type="InterPro" id="IPR021455">
    <property type="entry name" value="DUF3106"/>
</dbReference>
<proteinExistence type="predicted"/>
<organism evidence="3 4">
    <name type="scientific">Ottowia flava</name>
    <dbReference type="NCBI Taxonomy" id="2675430"/>
    <lineage>
        <taxon>Bacteria</taxon>
        <taxon>Pseudomonadati</taxon>
        <taxon>Pseudomonadota</taxon>
        <taxon>Betaproteobacteria</taxon>
        <taxon>Burkholderiales</taxon>
        <taxon>Comamonadaceae</taxon>
        <taxon>Ottowia</taxon>
    </lineage>
</organism>
<evidence type="ECO:0000256" key="1">
    <source>
        <dbReference type="SAM" id="MobiDB-lite"/>
    </source>
</evidence>
<feature type="signal peptide" evidence="2">
    <location>
        <begin position="1"/>
        <end position="21"/>
    </location>
</feature>
<feature type="region of interest" description="Disordered" evidence="1">
    <location>
        <begin position="124"/>
        <end position="202"/>
    </location>
</feature>
<keyword evidence="2" id="KW-0732">Signal</keyword>
<protein>
    <submittedName>
        <fullName evidence="3">DUF3106 domain-containing protein</fullName>
    </submittedName>
</protein>
<keyword evidence="4" id="KW-1185">Reference proteome</keyword>
<dbReference type="EMBL" id="JBHUEJ010000019">
    <property type="protein sequence ID" value="MFD1711000.1"/>
    <property type="molecule type" value="Genomic_DNA"/>
</dbReference>
<evidence type="ECO:0000256" key="2">
    <source>
        <dbReference type="SAM" id="SignalP"/>
    </source>
</evidence>
<dbReference type="Proteomes" id="UP001597304">
    <property type="component" value="Unassembled WGS sequence"/>
</dbReference>
<evidence type="ECO:0000313" key="3">
    <source>
        <dbReference type="EMBL" id="MFD1711000.1"/>
    </source>
</evidence>
<gene>
    <name evidence="3" type="ORF">ACFSF0_10310</name>
</gene>
<name>A0ABW4KSI3_9BURK</name>
<sequence length="202" mass="22260">MRLALPFFLLLTLLASPPVLAQSTQPDSGALPVAGSLPWSSLSAEQKSALKPLASQWRSLGADHQRKWIAVTHNFNRMTGEEQETLQGRMSEWAQLTPAQRTQARMNFYEVRRVPADEKRAKWEEYQALPPEERERLAGDRPKPPAGVAPALRPAPRNRILRPGEATAQGPAKSPATLRAPANVNRNTLLPQPPASAVKSSR</sequence>
<dbReference type="Pfam" id="PF11304">
    <property type="entry name" value="DUF3106"/>
    <property type="match status" value="1"/>
</dbReference>
<comment type="caution">
    <text evidence="3">The sequence shown here is derived from an EMBL/GenBank/DDBJ whole genome shotgun (WGS) entry which is preliminary data.</text>
</comment>
<feature type="compositionally biased region" description="Basic and acidic residues" evidence="1">
    <location>
        <begin position="124"/>
        <end position="143"/>
    </location>
</feature>
<dbReference type="RefSeq" id="WP_147911493.1">
    <property type="nucleotide sequence ID" value="NZ_JBHUEJ010000019.1"/>
</dbReference>
<reference evidence="4" key="1">
    <citation type="journal article" date="2019" name="Int. J. Syst. Evol. Microbiol.">
        <title>The Global Catalogue of Microorganisms (GCM) 10K type strain sequencing project: providing services to taxonomists for standard genome sequencing and annotation.</title>
        <authorList>
            <consortium name="The Broad Institute Genomics Platform"/>
            <consortium name="The Broad Institute Genome Sequencing Center for Infectious Disease"/>
            <person name="Wu L."/>
            <person name="Ma J."/>
        </authorList>
    </citation>
    <scope>NUCLEOTIDE SEQUENCE [LARGE SCALE GENOMIC DNA]</scope>
    <source>
        <strain evidence="4">LMG 29247</strain>
    </source>
</reference>